<evidence type="ECO:0000313" key="7">
    <source>
        <dbReference type="Proteomes" id="UP000466442"/>
    </source>
</evidence>
<keyword evidence="1" id="KW-0479">Metal-binding</keyword>
<dbReference type="GO" id="GO:0008270">
    <property type="term" value="F:zinc ion binding"/>
    <property type="evidence" value="ECO:0007669"/>
    <property type="project" value="UniProtKB-KW"/>
</dbReference>
<dbReference type="SMART" id="SM01175">
    <property type="entry name" value="DUF4206"/>
    <property type="match status" value="1"/>
</dbReference>
<dbReference type="InterPro" id="IPR025258">
    <property type="entry name" value="RH_dom"/>
</dbReference>
<evidence type="ECO:0000256" key="1">
    <source>
        <dbReference type="ARBA" id="ARBA00022723"/>
    </source>
</evidence>
<gene>
    <name evidence="6" type="ORF">GE061_005225</name>
</gene>
<dbReference type="EMBL" id="WIXP02000013">
    <property type="protein sequence ID" value="KAF6200779.1"/>
    <property type="molecule type" value="Genomic_DNA"/>
</dbReference>
<organism evidence="6 7">
    <name type="scientific">Apolygus lucorum</name>
    <name type="common">Small green plant bug</name>
    <name type="synonym">Lygocoris lucorum</name>
    <dbReference type="NCBI Taxonomy" id="248454"/>
    <lineage>
        <taxon>Eukaryota</taxon>
        <taxon>Metazoa</taxon>
        <taxon>Ecdysozoa</taxon>
        <taxon>Arthropoda</taxon>
        <taxon>Hexapoda</taxon>
        <taxon>Insecta</taxon>
        <taxon>Pterygota</taxon>
        <taxon>Neoptera</taxon>
        <taxon>Paraneoptera</taxon>
        <taxon>Hemiptera</taxon>
        <taxon>Heteroptera</taxon>
        <taxon>Panheteroptera</taxon>
        <taxon>Cimicomorpha</taxon>
        <taxon>Miridae</taxon>
        <taxon>Mirini</taxon>
        <taxon>Apolygus</taxon>
    </lineage>
</organism>
<evidence type="ECO:0000256" key="2">
    <source>
        <dbReference type="ARBA" id="ARBA00022737"/>
    </source>
</evidence>
<evidence type="ECO:0000256" key="4">
    <source>
        <dbReference type="ARBA" id="ARBA00022833"/>
    </source>
</evidence>
<dbReference type="OrthoDB" id="1918044at2759"/>
<feature type="domain" description="Rubicon Homology" evidence="5">
    <location>
        <begin position="1"/>
        <end position="129"/>
    </location>
</feature>
<dbReference type="PANTHER" id="PTHR12326:SF3">
    <property type="entry name" value="DIFFERENTIALLY EXPRESSED IN FDCP 8 HOMOLOG"/>
    <property type="match status" value="1"/>
</dbReference>
<sequence>MREELLHMKHYIATCRVSLETGFLKELEWGNSLIHSTELFSLEDLIAVKEGTFLPQIEAIHQRLRTHIKSTCEVCRGRGFHCLYCHANDTIFPFDPETSICPECSTVLHKHCAYKSPDCPKCLRKKRAQSSSE</sequence>
<name>A0A6A4IUQ9_APOLU</name>
<keyword evidence="3" id="KW-0863">Zinc-finger</keyword>
<evidence type="ECO:0000256" key="3">
    <source>
        <dbReference type="ARBA" id="ARBA00022771"/>
    </source>
</evidence>
<dbReference type="Proteomes" id="UP000466442">
    <property type="component" value="Unassembled WGS sequence"/>
</dbReference>
<keyword evidence="4" id="KW-0862">Zinc</keyword>
<dbReference type="InterPro" id="IPR051366">
    <property type="entry name" value="DEF8"/>
</dbReference>
<comment type="caution">
    <text evidence="6">The sequence shown here is derived from an EMBL/GenBank/DDBJ whole genome shotgun (WGS) entry which is preliminary data.</text>
</comment>
<evidence type="ECO:0000313" key="6">
    <source>
        <dbReference type="EMBL" id="KAF6200779.1"/>
    </source>
</evidence>
<dbReference type="Pfam" id="PF13901">
    <property type="entry name" value="RH_dom"/>
    <property type="match status" value="1"/>
</dbReference>
<reference evidence="6" key="1">
    <citation type="journal article" date="2021" name="Mol. Ecol. Resour.">
        <title>Apolygus lucorum genome provides insights into omnivorousness and mesophyll feeding.</title>
        <authorList>
            <person name="Liu Y."/>
            <person name="Liu H."/>
            <person name="Wang H."/>
            <person name="Huang T."/>
            <person name="Liu B."/>
            <person name="Yang B."/>
            <person name="Yin L."/>
            <person name="Li B."/>
            <person name="Zhang Y."/>
            <person name="Zhang S."/>
            <person name="Jiang F."/>
            <person name="Zhang X."/>
            <person name="Ren Y."/>
            <person name="Wang B."/>
            <person name="Wang S."/>
            <person name="Lu Y."/>
            <person name="Wu K."/>
            <person name="Fan W."/>
            <person name="Wang G."/>
        </authorList>
    </citation>
    <scope>NUCLEOTIDE SEQUENCE</scope>
    <source>
        <strain evidence="6">12Hb</strain>
    </source>
</reference>
<keyword evidence="2" id="KW-0677">Repeat</keyword>
<dbReference type="PANTHER" id="PTHR12326">
    <property type="entry name" value="PLECKSTRIN HOMOLOGY DOMAIN CONTAINING PROTEIN"/>
    <property type="match status" value="1"/>
</dbReference>
<accession>A0A6A4IUQ9</accession>
<protein>
    <recommendedName>
        <fullName evidence="5">Rubicon Homology domain-containing protein</fullName>
    </recommendedName>
</protein>
<dbReference type="AlphaFoldDB" id="A0A6A4IUQ9"/>
<proteinExistence type="predicted"/>
<evidence type="ECO:0000259" key="5">
    <source>
        <dbReference type="SMART" id="SM01175"/>
    </source>
</evidence>
<keyword evidence="7" id="KW-1185">Reference proteome</keyword>